<dbReference type="Gene3D" id="3.20.20.300">
    <property type="entry name" value="Glycoside hydrolase, family 3, N-terminal domain"/>
    <property type="match status" value="1"/>
</dbReference>
<dbReference type="GO" id="GO:0031222">
    <property type="term" value="P:arabinan catabolic process"/>
    <property type="evidence" value="ECO:0007669"/>
    <property type="project" value="TreeGrafter"/>
</dbReference>
<dbReference type="eggNOG" id="COG1472">
    <property type="taxonomic scope" value="Bacteria"/>
</dbReference>
<dbReference type="AlphaFoldDB" id="C5BMS8"/>
<dbReference type="SMART" id="SM01217">
    <property type="entry name" value="Fn3_like"/>
    <property type="match status" value="1"/>
</dbReference>
<dbReference type="InterPro" id="IPR001764">
    <property type="entry name" value="Glyco_hydro_3_N"/>
</dbReference>
<dbReference type="CAZy" id="GH3">
    <property type="family name" value="Glycoside Hydrolase Family 3"/>
</dbReference>
<keyword evidence="3 5" id="KW-0378">Hydrolase</keyword>
<organism evidence="5 6">
    <name type="scientific">Teredinibacter turnerae (strain ATCC 39867 / T7901)</name>
    <dbReference type="NCBI Taxonomy" id="377629"/>
    <lineage>
        <taxon>Bacteria</taxon>
        <taxon>Pseudomonadati</taxon>
        <taxon>Pseudomonadota</taxon>
        <taxon>Gammaproteobacteria</taxon>
        <taxon>Cellvibrionales</taxon>
        <taxon>Cellvibrionaceae</taxon>
        <taxon>Teredinibacter</taxon>
    </lineage>
</organism>
<dbReference type="InterPro" id="IPR037524">
    <property type="entry name" value="PA14/GLEYA"/>
</dbReference>
<comment type="similarity">
    <text evidence="1">Belongs to the glycosyl hydrolase 3 family.</text>
</comment>
<name>C5BMS8_TERTT</name>
<feature type="domain" description="PA14" evidence="4">
    <location>
        <begin position="487"/>
        <end position="658"/>
    </location>
</feature>
<dbReference type="InterPro" id="IPR011658">
    <property type="entry name" value="PA14_dom"/>
</dbReference>
<dbReference type="Pfam" id="PF01915">
    <property type="entry name" value="Glyco_hydro_3_C"/>
    <property type="match status" value="1"/>
</dbReference>
<accession>C5BMS8</accession>
<dbReference type="GO" id="GO:0009044">
    <property type="term" value="F:xylan 1,4-beta-xylosidase activity"/>
    <property type="evidence" value="ECO:0007669"/>
    <property type="project" value="InterPro"/>
</dbReference>
<dbReference type="Pfam" id="PF07691">
    <property type="entry name" value="PA14"/>
    <property type="match status" value="1"/>
</dbReference>
<keyword evidence="6" id="KW-1185">Reference proteome</keyword>
<dbReference type="EMBL" id="CP001614">
    <property type="protein sequence ID" value="ACR13299.1"/>
    <property type="molecule type" value="Genomic_DNA"/>
</dbReference>
<dbReference type="Gene3D" id="2.60.40.10">
    <property type="entry name" value="Immunoglobulins"/>
    <property type="match status" value="1"/>
</dbReference>
<dbReference type="InterPro" id="IPR036881">
    <property type="entry name" value="Glyco_hydro_3_C_sf"/>
</dbReference>
<sequence>MRRNPLNPVPILGLTLASLLFTGCSPDNNPVPKPVSERSTANEQPAYMDTTLDIDTRVDDLVSRMDLAEKISQMYNESPAIEHLGIAEYDWWNEALHGVARAGKATVFPQAIGMAAMWDRETMFDIAEAVSDEARAKHHYFVENGVHFRYTGLTFWSPNINIFRDPRWGRGQETYGEDPYLTGELALPYISGLQGENPKYLKTAAMAKHFAVHSGPEKSRHSDNYIASPKDLNETYLPAFEKAVVEGDVESVMCAYNRVNDEPACGNDMLLKETLRGKWGFKGHVVSDCGAIADFYAPEAHHVVMAPAAAAAWAVRSGTDLNCGTDRLSTFANLHFALQREMITQDEIDQSVKRLMKTRFKLGMFDPDDQVPYSKIPMDVVGSQAHLALTQKAAEKSFVLLKNSGILPLKKSSKVAIIGPNATNPTVLVGNYFGDPIKPVTPLDGIQQYLGEENVFYAPGSALAGDTFSHYQVISADHFFHKDDNGALKPGLQANYYNASAKEGREEVPVFSRVDANIDFFWQRSPVDNTVRDEFAVEWSGVLIPKESGVYQFSTRETLKIDGEEVKDGIYLNANQEYAFEASQKFVHAFWGQPLEAYAKVSWLNSSRNLVADAVAAAQKADVIIFTGGISADLEGEEMSVEIEGFDHGDRTDIRLPEPQRKLLATLKKLNKPIVLVNFSGSAIALNWANNNVDAILQGFYPGEATGTALARILWGEVSPSGRLPITFYRSLDDLPGFKDYAMTNRTYKYYQGDVLYPFGYGLSYTQFAYSELSAPATMASGEPLAITAQVSNSGKVASDEVVQVYVSMKVPGLSLPQRELKEFKRIYLEPGASQTVEFSIAGKDLSYVDDQGVRHPYHGPLTLSVGGGQQPYVSATGAVSKTITIEQ</sequence>
<evidence type="ECO:0000256" key="3">
    <source>
        <dbReference type="ARBA" id="ARBA00022801"/>
    </source>
</evidence>
<keyword evidence="2" id="KW-0732">Signal</keyword>
<proteinExistence type="inferred from homology"/>
<dbReference type="SUPFAM" id="SSF52279">
    <property type="entry name" value="Beta-D-glucan exohydrolase, C-terminal domain"/>
    <property type="match status" value="1"/>
</dbReference>
<dbReference type="PRINTS" id="PR00133">
    <property type="entry name" value="GLHYDRLASE3"/>
</dbReference>
<evidence type="ECO:0000256" key="2">
    <source>
        <dbReference type="ARBA" id="ARBA00022729"/>
    </source>
</evidence>
<dbReference type="PANTHER" id="PTHR42721">
    <property type="entry name" value="SUGAR HYDROLASE-RELATED"/>
    <property type="match status" value="1"/>
</dbReference>
<gene>
    <name evidence="5" type="ordered locus">TERTU_2842</name>
</gene>
<dbReference type="InterPro" id="IPR044993">
    <property type="entry name" value="BXL"/>
</dbReference>
<evidence type="ECO:0000256" key="1">
    <source>
        <dbReference type="ARBA" id="ARBA00005336"/>
    </source>
</evidence>
<dbReference type="InterPro" id="IPR013783">
    <property type="entry name" value="Ig-like_fold"/>
</dbReference>
<dbReference type="GO" id="GO:0045493">
    <property type="term" value="P:xylan catabolic process"/>
    <property type="evidence" value="ECO:0007669"/>
    <property type="project" value="InterPro"/>
</dbReference>
<dbReference type="OrthoDB" id="9781691at2"/>
<dbReference type="Pfam" id="PF14310">
    <property type="entry name" value="Fn3-like"/>
    <property type="match status" value="1"/>
</dbReference>
<dbReference type="Pfam" id="PF00933">
    <property type="entry name" value="Glyco_hydro_3"/>
    <property type="match status" value="1"/>
</dbReference>
<dbReference type="GO" id="GO:0046556">
    <property type="term" value="F:alpha-L-arabinofuranosidase activity"/>
    <property type="evidence" value="ECO:0007669"/>
    <property type="project" value="TreeGrafter"/>
</dbReference>
<evidence type="ECO:0000259" key="4">
    <source>
        <dbReference type="PROSITE" id="PS51820"/>
    </source>
</evidence>
<dbReference type="Proteomes" id="UP000009080">
    <property type="component" value="Chromosome"/>
</dbReference>
<dbReference type="InterPro" id="IPR002772">
    <property type="entry name" value="Glyco_hydro_3_C"/>
</dbReference>
<dbReference type="RefSeq" id="WP_015819412.1">
    <property type="nucleotide sequence ID" value="NC_012997.1"/>
</dbReference>
<dbReference type="STRING" id="377629.TERTU_2842"/>
<dbReference type="PROSITE" id="PS51820">
    <property type="entry name" value="PA14"/>
    <property type="match status" value="1"/>
</dbReference>
<dbReference type="Gene3D" id="3.40.50.1700">
    <property type="entry name" value="Glycoside hydrolase family 3 C-terminal domain"/>
    <property type="match status" value="2"/>
</dbReference>
<dbReference type="HOGENOM" id="CLU_004542_5_3_6"/>
<evidence type="ECO:0000313" key="5">
    <source>
        <dbReference type="EMBL" id="ACR13299.1"/>
    </source>
</evidence>
<dbReference type="PROSITE" id="PS51257">
    <property type="entry name" value="PROKAR_LIPOPROTEIN"/>
    <property type="match status" value="1"/>
</dbReference>
<dbReference type="InterPro" id="IPR026891">
    <property type="entry name" value="Fn3-like"/>
</dbReference>
<dbReference type="KEGG" id="ttu:TERTU_2842"/>
<protein>
    <submittedName>
        <fullName evidence="5">Glycoside hydrolase family 3 domain protein</fullName>
    </submittedName>
</protein>
<reference evidence="5 6" key="1">
    <citation type="journal article" date="2009" name="PLoS ONE">
        <title>The complete genome of Teredinibacter turnerae T7901: an intracellular endosymbiont of marine wood-boring bivalves (shipworms).</title>
        <authorList>
            <person name="Yang J.C."/>
            <person name="Madupu R."/>
            <person name="Durkin A.S."/>
            <person name="Ekborg N.A."/>
            <person name="Pedamallu C.S."/>
            <person name="Hostetler J.B."/>
            <person name="Radune D."/>
            <person name="Toms B.S."/>
            <person name="Henrissat B."/>
            <person name="Coutinho P.M."/>
            <person name="Schwarz S."/>
            <person name="Field L."/>
            <person name="Trindade-Silva A.E."/>
            <person name="Soares C.A.G."/>
            <person name="Elshahawi S."/>
            <person name="Hanora A."/>
            <person name="Schmidt E.W."/>
            <person name="Haygood M.G."/>
            <person name="Posfai J."/>
            <person name="Benner J."/>
            <person name="Madinger C."/>
            <person name="Nove J."/>
            <person name="Anton B."/>
            <person name="Chaudhary K."/>
            <person name="Foster J."/>
            <person name="Holman A."/>
            <person name="Kumar S."/>
            <person name="Lessard P.A."/>
            <person name="Luyten Y.A."/>
            <person name="Slatko B."/>
            <person name="Wood N."/>
            <person name="Wu B."/>
            <person name="Teplitski M."/>
            <person name="Mougous J.D."/>
            <person name="Ward N."/>
            <person name="Eisen J.A."/>
            <person name="Badger J.H."/>
            <person name="Distel D.L."/>
        </authorList>
    </citation>
    <scope>NUCLEOTIDE SEQUENCE [LARGE SCALE GENOMIC DNA]</scope>
    <source>
        <strain evidence="6">ATCC 39867 / T7901</strain>
    </source>
</reference>
<dbReference type="PANTHER" id="PTHR42721:SF3">
    <property type="entry name" value="BETA-D-XYLOSIDASE 5-RELATED"/>
    <property type="match status" value="1"/>
</dbReference>
<dbReference type="InterPro" id="IPR017853">
    <property type="entry name" value="GH"/>
</dbReference>
<dbReference type="SUPFAM" id="SSF56988">
    <property type="entry name" value="Anthrax protective antigen"/>
    <property type="match status" value="1"/>
</dbReference>
<evidence type="ECO:0000313" key="6">
    <source>
        <dbReference type="Proteomes" id="UP000009080"/>
    </source>
</evidence>
<dbReference type="SUPFAM" id="SSF51445">
    <property type="entry name" value="(Trans)glycosidases"/>
    <property type="match status" value="1"/>
</dbReference>
<dbReference type="InterPro" id="IPR036962">
    <property type="entry name" value="Glyco_hydro_3_N_sf"/>
</dbReference>